<dbReference type="STRING" id="33978.A6M13_11485"/>
<dbReference type="OrthoDB" id="9979732at2"/>
<keyword evidence="2" id="KW-1185">Reference proteome</keyword>
<dbReference type="AlphaFoldDB" id="A0A1C0YIX8"/>
<dbReference type="RefSeq" id="WP_066543880.1">
    <property type="nucleotide sequence ID" value="NZ_MASJ01000005.1"/>
</dbReference>
<dbReference type="EMBL" id="MASJ01000005">
    <property type="protein sequence ID" value="OCS87091.1"/>
    <property type="molecule type" value="Genomic_DNA"/>
</dbReference>
<name>A0A1C0YIX8_9BACL</name>
<evidence type="ECO:0000313" key="2">
    <source>
        <dbReference type="Proteomes" id="UP000093199"/>
    </source>
</evidence>
<comment type="caution">
    <text evidence="1">The sequence shown here is derived from an EMBL/GenBank/DDBJ whole genome shotgun (WGS) entry which is preliminary data.</text>
</comment>
<dbReference type="Proteomes" id="UP000093199">
    <property type="component" value="Unassembled WGS sequence"/>
</dbReference>
<reference evidence="1 2" key="1">
    <citation type="submission" date="2016-07" db="EMBL/GenBank/DDBJ databases">
        <title>Caryophanon tenue genome sequencing.</title>
        <authorList>
            <person name="Verma A."/>
            <person name="Pal Y."/>
            <person name="Krishnamurthi S."/>
        </authorList>
    </citation>
    <scope>NUCLEOTIDE SEQUENCE [LARGE SCALE GENOMIC DNA]</scope>
    <source>
        <strain evidence="1 2">DSM 14152</strain>
    </source>
</reference>
<sequence>MELLQLLKSLDFLHQEQRMDEYKQQYYFFMNLAVAQQDCETMQTLLVRYTRDLLYVDDRTQIVQLLQRAEHFMLLPENRQYHADYYLIKGHLYHYALNFDAAMVAYKCARHCC</sequence>
<proteinExistence type="predicted"/>
<accession>A0A1C0YIX8</accession>
<protein>
    <submittedName>
        <fullName evidence="1">Uncharacterized protein</fullName>
    </submittedName>
</protein>
<organism evidence="1 2">
    <name type="scientific">Caryophanon tenue</name>
    <dbReference type="NCBI Taxonomy" id="33978"/>
    <lineage>
        <taxon>Bacteria</taxon>
        <taxon>Bacillati</taxon>
        <taxon>Bacillota</taxon>
        <taxon>Bacilli</taxon>
        <taxon>Bacillales</taxon>
        <taxon>Caryophanaceae</taxon>
        <taxon>Caryophanon</taxon>
    </lineage>
</organism>
<evidence type="ECO:0000313" key="1">
    <source>
        <dbReference type="EMBL" id="OCS87091.1"/>
    </source>
</evidence>
<gene>
    <name evidence="1" type="ORF">A6M13_11485</name>
</gene>